<name>A0A6A1UHF1_9ROSI</name>
<accession>A0A6A1UHF1</accession>
<feature type="region of interest" description="Disordered" evidence="1">
    <location>
        <begin position="25"/>
        <end position="56"/>
    </location>
</feature>
<sequence length="84" mass="9626">MICTAYDSKNSPPASYYKCHDDEERLGGVRRRRRGSSRSRKKNKGHNPEDVSITHPEEAHVISGAVMGYHYICLHYTVASDFER</sequence>
<gene>
    <name evidence="2" type="ORF">CJ030_MR0G008892</name>
</gene>
<feature type="compositionally biased region" description="Basic residues" evidence="1">
    <location>
        <begin position="28"/>
        <end position="45"/>
    </location>
</feature>
<organism evidence="2 3">
    <name type="scientific">Morella rubra</name>
    <name type="common">Chinese bayberry</name>
    <dbReference type="NCBI Taxonomy" id="262757"/>
    <lineage>
        <taxon>Eukaryota</taxon>
        <taxon>Viridiplantae</taxon>
        <taxon>Streptophyta</taxon>
        <taxon>Embryophyta</taxon>
        <taxon>Tracheophyta</taxon>
        <taxon>Spermatophyta</taxon>
        <taxon>Magnoliopsida</taxon>
        <taxon>eudicotyledons</taxon>
        <taxon>Gunneridae</taxon>
        <taxon>Pentapetalae</taxon>
        <taxon>rosids</taxon>
        <taxon>fabids</taxon>
        <taxon>Fagales</taxon>
        <taxon>Myricaceae</taxon>
        <taxon>Morella</taxon>
    </lineage>
</organism>
<comment type="caution">
    <text evidence="2">The sequence shown here is derived from an EMBL/GenBank/DDBJ whole genome shotgun (WGS) entry which is preliminary data.</text>
</comment>
<protein>
    <submittedName>
        <fullName evidence="2">Uncharacterized protein</fullName>
    </submittedName>
</protein>
<evidence type="ECO:0000313" key="2">
    <source>
        <dbReference type="EMBL" id="KAB1199974.1"/>
    </source>
</evidence>
<evidence type="ECO:0000256" key="1">
    <source>
        <dbReference type="SAM" id="MobiDB-lite"/>
    </source>
</evidence>
<dbReference type="Proteomes" id="UP000516437">
    <property type="component" value="Unassembled WGS sequence"/>
</dbReference>
<proteinExistence type="predicted"/>
<keyword evidence="3" id="KW-1185">Reference proteome</keyword>
<evidence type="ECO:0000313" key="3">
    <source>
        <dbReference type="Proteomes" id="UP000516437"/>
    </source>
</evidence>
<dbReference type="EMBL" id="RXIC02000331">
    <property type="protein sequence ID" value="KAB1199974.1"/>
    <property type="molecule type" value="Genomic_DNA"/>
</dbReference>
<reference evidence="2 3" key="1">
    <citation type="journal article" date="2019" name="Plant Biotechnol. J.">
        <title>The red bayberry genome and genetic basis of sex determination.</title>
        <authorList>
            <person name="Jia H.M."/>
            <person name="Jia H.J."/>
            <person name="Cai Q.L."/>
            <person name="Wang Y."/>
            <person name="Zhao H.B."/>
            <person name="Yang W.F."/>
            <person name="Wang G.Y."/>
            <person name="Li Y.H."/>
            <person name="Zhan D.L."/>
            <person name="Shen Y.T."/>
            <person name="Niu Q.F."/>
            <person name="Chang L."/>
            <person name="Qiu J."/>
            <person name="Zhao L."/>
            <person name="Xie H.B."/>
            <person name="Fu W.Y."/>
            <person name="Jin J."/>
            <person name="Li X.W."/>
            <person name="Jiao Y."/>
            <person name="Zhou C.C."/>
            <person name="Tu T."/>
            <person name="Chai C.Y."/>
            <person name="Gao J.L."/>
            <person name="Fan L.J."/>
            <person name="van de Weg E."/>
            <person name="Wang J.Y."/>
            <person name="Gao Z.S."/>
        </authorList>
    </citation>
    <scope>NUCLEOTIDE SEQUENCE [LARGE SCALE GENOMIC DNA]</scope>
    <source>
        <tissue evidence="2">Leaves</tissue>
    </source>
</reference>
<dbReference type="AlphaFoldDB" id="A0A6A1UHF1"/>